<evidence type="ECO:0000256" key="9">
    <source>
        <dbReference type="ARBA" id="ARBA00023136"/>
    </source>
</evidence>
<dbReference type="HOGENOM" id="CLU_029243_2_2_5"/>
<comment type="similarity">
    <text evidence="11">Belongs to the SEDS family. MrdB/RodA subfamily.</text>
</comment>
<feature type="transmembrane region" description="Helical" evidence="11">
    <location>
        <begin position="77"/>
        <end position="103"/>
    </location>
</feature>
<dbReference type="GO" id="GO:0008360">
    <property type="term" value="P:regulation of cell shape"/>
    <property type="evidence" value="ECO:0007669"/>
    <property type="project" value="UniProtKB-KW"/>
</dbReference>
<dbReference type="PATRIC" id="fig|1401328.3.peg.700"/>
<sequence>MNQSNLTISRKLLSLNWFIVFLVAVISGIGCLMLYSAANGSWFPWAYSHVIRFSIGMTLMLSIAVVDIRFWMRNAYLLYMIILFFLLVVSLMGEIAMGAQRWIKFSLFHFQPSEFMKICLILALSRYFNGLTYEEIGKKLKLIIPLLMVGIPVFLVLKEPDLGTALIMIAESATIFFLAGVRIWKFFVLIVTAMLSFPLSWHFLREYQQKRILTFLNPDKNESSSGYHILQSKIALGSGGIFGKGFLRGSQSHLNFLPAKQTDFIFTMLAEEFGIFGGTCLIGLYTLILAYGFFVAIRSSSQFGRLVALGVTTTLFLYLFINIAMTVGLIPVVGVPLPMLSYGGTAMLTIMIGLGLLLGVSVHRCVRISSYWY</sequence>
<feature type="transmembrane region" description="Helical" evidence="11">
    <location>
        <begin position="140"/>
        <end position="157"/>
    </location>
</feature>
<evidence type="ECO:0000313" key="13">
    <source>
        <dbReference type="Proteomes" id="UP000018700"/>
    </source>
</evidence>
<dbReference type="InterPro" id="IPR001182">
    <property type="entry name" value="FtsW/RodA"/>
</dbReference>
<comment type="catalytic activity">
    <reaction evidence="11">
        <text>[GlcNAc-(1-&gt;4)-Mur2Ac(oyl-L-Ala-gamma-D-Glu-L-Lys-D-Ala-D-Ala)](n)-di-trans,octa-cis-undecaprenyl diphosphate + beta-D-GlcNAc-(1-&gt;4)-Mur2Ac(oyl-L-Ala-gamma-D-Glu-L-Lys-D-Ala-D-Ala)-di-trans,octa-cis-undecaprenyl diphosphate = [GlcNAc-(1-&gt;4)-Mur2Ac(oyl-L-Ala-gamma-D-Glu-L-Lys-D-Ala-D-Ala)](n+1)-di-trans,octa-cis-undecaprenyl diphosphate + di-trans,octa-cis-undecaprenyl diphosphate + H(+)</text>
        <dbReference type="Rhea" id="RHEA:23708"/>
        <dbReference type="Rhea" id="RHEA-COMP:9602"/>
        <dbReference type="Rhea" id="RHEA-COMP:9603"/>
        <dbReference type="ChEBI" id="CHEBI:15378"/>
        <dbReference type="ChEBI" id="CHEBI:58405"/>
        <dbReference type="ChEBI" id="CHEBI:60033"/>
        <dbReference type="ChEBI" id="CHEBI:78435"/>
        <dbReference type="EC" id="2.4.99.28"/>
    </reaction>
</comment>
<evidence type="ECO:0000256" key="5">
    <source>
        <dbReference type="ARBA" id="ARBA00022692"/>
    </source>
</evidence>
<evidence type="ECO:0000256" key="8">
    <source>
        <dbReference type="ARBA" id="ARBA00022989"/>
    </source>
</evidence>
<dbReference type="eggNOG" id="COG0772">
    <property type="taxonomic scope" value="Bacteria"/>
</dbReference>
<keyword evidence="9 11" id="KW-0472">Membrane</keyword>
<dbReference type="PANTHER" id="PTHR30474:SF1">
    <property type="entry name" value="PEPTIDOGLYCAN GLYCOSYLTRANSFERASE MRDB"/>
    <property type="match status" value="1"/>
</dbReference>
<dbReference type="PANTHER" id="PTHR30474">
    <property type="entry name" value="CELL CYCLE PROTEIN"/>
    <property type="match status" value="1"/>
</dbReference>
<evidence type="ECO:0000256" key="11">
    <source>
        <dbReference type="HAMAP-Rule" id="MF_02079"/>
    </source>
</evidence>
<keyword evidence="13" id="KW-1185">Reference proteome</keyword>
<dbReference type="GO" id="GO:0051301">
    <property type="term" value="P:cell division"/>
    <property type="evidence" value="ECO:0007669"/>
    <property type="project" value="InterPro"/>
</dbReference>
<reference evidence="12 13" key="1">
    <citation type="journal article" date="2013" name="PLoS ONE">
        <title>Bacterial endosymbiosis in a chordate host: long-term co-evolution and conservation of secondary metabolism.</title>
        <authorList>
            <person name="Kwan J.C."/>
            <person name="Schmidt E.W."/>
        </authorList>
    </citation>
    <scope>NUCLEOTIDE SEQUENCE [LARGE SCALE GENOMIC DNA]</scope>
    <source>
        <strain evidence="13">faulkneri L5</strain>
    </source>
</reference>
<dbReference type="GO" id="GO:0032153">
    <property type="term" value="C:cell division site"/>
    <property type="evidence" value="ECO:0007669"/>
    <property type="project" value="TreeGrafter"/>
</dbReference>
<dbReference type="GO" id="GO:0015648">
    <property type="term" value="F:lipid-linked peptidoglycan transporter activity"/>
    <property type="evidence" value="ECO:0007669"/>
    <property type="project" value="TreeGrafter"/>
</dbReference>
<proteinExistence type="inferred from homology"/>
<accession>V9TTH4</accession>
<keyword evidence="10 11" id="KW-0961">Cell wall biogenesis/degradation</keyword>
<dbReference type="GO" id="GO:0005886">
    <property type="term" value="C:plasma membrane"/>
    <property type="evidence" value="ECO:0007669"/>
    <property type="project" value="UniProtKB-SubCell"/>
</dbReference>
<evidence type="ECO:0000256" key="2">
    <source>
        <dbReference type="ARBA" id="ARBA00022475"/>
    </source>
</evidence>
<evidence type="ECO:0000256" key="10">
    <source>
        <dbReference type="ARBA" id="ARBA00023316"/>
    </source>
</evidence>
<comment type="function">
    <text evidence="11">Peptidoglycan polymerase that is essential for cell wall elongation.</text>
</comment>
<dbReference type="EMBL" id="CP006745">
    <property type="protein sequence ID" value="AHC73901.1"/>
    <property type="molecule type" value="Genomic_DNA"/>
</dbReference>
<comment type="subcellular location">
    <subcellularLocation>
        <location evidence="11">Cell inner membrane</location>
        <topology evidence="11">Multi-pass membrane protein</topology>
    </subcellularLocation>
    <subcellularLocation>
        <location evidence="1">Membrane</location>
        <topology evidence="1">Multi-pass membrane protein</topology>
    </subcellularLocation>
</comment>
<keyword evidence="2 11" id="KW-1003">Cell membrane</keyword>
<dbReference type="KEGG" id="efk:P856_694"/>
<dbReference type="Pfam" id="PF01098">
    <property type="entry name" value="FTSW_RODA_SPOVE"/>
    <property type="match status" value="1"/>
</dbReference>
<dbReference type="InterPro" id="IPR011923">
    <property type="entry name" value="RodA/MrdB"/>
</dbReference>
<keyword evidence="3 11" id="KW-0328">Glycosyltransferase</keyword>
<dbReference type="InterPro" id="IPR018365">
    <property type="entry name" value="Cell_cycle_FtsW-rel_CS"/>
</dbReference>
<dbReference type="GO" id="GO:0009252">
    <property type="term" value="P:peptidoglycan biosynthetic process"/>
    <property type="evidence" value="ECO:0007669"/>
    <property type="project" value="UniProtKB-UniRule"/>
</dbReference>
<feature type="transmembrane region" description="Helical" evidence="11">
    <location>
        <begin position="50"/>
        <end position="70"/>
    </location>
</feature>
<dbReference type="NCBIfam" id="TIGR02210">
    <property type="entry name" value="rodA_shape"/>
    <property type="match status" value="1"/>
</dbReference>
<dbReference type="GO" id="GO:0071555">
    <property type="term" value="P:cell wall organization"/>
    <property type="evidence" value="ECO:0007669"/>
    <property type="project" value="UniProtKB-KW"/>
</dbReference>
<feature type="transmembrane region" description="Helical" evidence="11">
    <location>
        <begin position="12"/>
        <end position="38"/>
    </location>
</feature>
<evidence type="ECO:0000313" key="12">
    <source>
        <dbReference type="EMBL" id="AHC73901.1"/>
    </source>
</evidence>
<feature type="transmembrane region" description="Helical" evidence="11">
    <location>
        <begin position="306"/>
        <end position="333"/>
    </location>
</feature>
<name>V9TTH4_9PROT</name>
<comment type="pathway">
    <text evidence="11">Cell wall biogenesis; peptidoglycan biosynthesis.</text>
</comment>
<dbReference type="GO" id="GO:0008955">
    <property type="term" value="F:peptidoglycan glycosyltransferase activity"/>
    <property type="evidence" value="ECO:0007669"/>
    <property type="project" value="UniProtKB-UniRule"/>
</dbReference>
<dbReference type="OrthoDB" id="9768187at2"/>
<dbReference type="Proteomes" id="UP000018700">
    <property type="component" value="Chromosome"/>
</dbReference>
<evidence type="ECO:0000256" key="1">
    <source>
        <dbReference type="ARBA" id="ARBA00004141"/>
    </source>
</evidence>
<feature type="transmembrane region" description="Helical" evidence="11">
    <location>
        <begin position="273"/>
        <end position="294"/>
    </location>
</feature>
<evidence type="ECO:0000256" key="7">
    <source>
        <dbReference type="ARBA" id="ARBA00022984"/>
    </source>
</evidence>
<feature type="transmembrane region" description="Helical" evidence="11">
    <location>
        <begin position="186"/>
        <end position="204"/>
    </location>
</feature>
<dbReference type="PROSITE" id="PS00428">
    <property type="entry name" value="FTSW_RODA_SPOVE"/>
    <property type="match status" value="1"/>
</dbReference>
<keyword evidence="8 11" id="KW-1133">Transmembrane helix</keyword>
<dbReference type="UniPathway" id="UPA00219"/>
<evidence type="ECO:0000256" key="4">
    <source>
        <dbReference type="ARBA" id="ARBA00022679"/>
    </source>
</evidence>
<dbReference type="RefSeq" id="WP_044214931.1">
    <property type="nucleotide sequence ID" value="NZ_CP006745.1"/>
</dbReference>
<keyword evidence="4 11" id="KW-0808">Transferase</keyword>
<keyword evidence="11" id="KW-0997">Cell inner membrane</keyword>
<dbReference type="STRING" id="1401328.P856_694"/>
<evidence type="ECO:0000256" key="6">
    <source>
        <dbReference type="ARBA" id="ARBA00022960"/>
    </source>
</evidence>
<feature type="transmembrane region" description="Helical" evidence="11">
    <location>
        <begin position="115"/>
        <end position="133"/>
    </location>
</feature>
<keyword evidence="6 11" id="KW-0133">Cell shape</keyword>
<feature type="transmembrane region" description="Helical" evidence="11">
    <location>
        <begin position="339"/>
        <end position="360"/>
    </location>
</feature>
<dbReference type="AlphaFoldDB" id="V9TTH4"/>
<keyword evidence="5 11" id="KW-0812">Transmembrane</keyword>
<gene>
    <name evidence="11 12" type="primary">mrdB</name>
    <name evidence="11" type="synonym">rodA</name>
    <name evidence="12" type="ORF">P856_694</name>
</gene>
<dbReference type="HAMAP" id="MF_02079">
    <property type="entry name" value="PGT_RodA"/>
    <property type="match status" value="1"/>
</dbReference>
<protein>
    <recommendedName>
        <fullName evidence="11">Peptidoglycan glycosyltransferase MrdB</fullName>
        <shortName evidence="11">PGT</shortName>
        <ecNumber evidence="11">2.4.99.28</ecNumber>
    </recommendedName>
    <alternativeName>
        <fullName evidence="11">Cell elongation protein RodA</fullName>
    </alternativeName>
    <alternativeName>
        <fullName evidence="11">Cell wall polymerase</fullName>
    </alternativeName>
    <alternativeName>
        <fullName evidence="11">Peptidoglycan polymerase</fullName>
        <shortName evidence="11">PG polymerase</shortName>
    </alternativeName>
</protein>
<organism evidence="12 13">
    <name type="scientific">Candidatus Endolissoclinum faulkneri L5</name>
    <dbReference type="NCBI Taxonomy" id="1401328"/>
    <lineage>
        <taxon>Bacteria</taxon>
        <taxon>Pseudomonadati</taxon>
        <taxon>Pseudomonadota</taxon>
        <taxon>Alphaproteobacteria</taxon>
        <taxon>Rhodospirillales</taxon>
        <taxon>Rhodospirillaceae</taxon>
        <taxon>Candidatus Endolissoclinum</taxon>
    </lineage>
</organism>
<feature type="transmembrane region" description="Helical" evidence="11">
    <location>
        <begin position="163"/>
        <end position="179"/>
    </location>
</feature>
<keyword evidence="7 11" id="KW-0573">Peptidoglycan synthesis</keyword>
<dbReference type="EC" id="2.4.99.28" evidence="11"/>
<evidence type="ECO:0000256" key="3">
    <source>
        <dbReference type="ARBA" id="ARBA00022676"/>
    </source>
</evidence>